<dbReference type="CDD" id="cd17623">
    <property type="entry name" value="REC_OmpR_CpxR"/>
    <property type="match status" value="1"/>
</dbReference>
<dbReference type="SUPFAM" id="SSF46894">
    <property type="entry name" value="C-terminal effector domain of the bipartite response regulators"/>
    <property type="match status" value="1"/>
</dbReference>
<evidence type="ECO:0000256" key="1">
    <source>
        <dbReference type="ARBA" id="ARBA00004496"/>
    </source>
</evidence>
<dbReference type="SMART" id="SM00448">
    <property type="entry name" value="REC"/>
    <property type="match status" value="1"/>
</dbReference>
<dbReference type="SMART" id="SM00862">
    <property type="entry name" value="Trans_reg_C"/>
    <property type="match status" value="1"/>
</dbReference>
<sequence length="231" mass="26065">MNRILLVDDDLELTQLLTEILTLEGFQVTVAEDGEEGLQRLAEQSFNLVLLDVMMPKLNGFAMLAKLRKTHETPVLMLTARGDSQDRVNGLEAGADDYLAKPFDDRELLARVRAILRRTQSAPPQRGNSSDEVSFMDIVLQPGLQQARCGEQLLELTATEFGLLECLLRNPGQIVSKSHLSEQVLGKKLEPFDRAIDMHLSNLRKKLPERADGQPRFKTVRGRGYLWLEQE</sequence>
<gene>
    <name evidence="12" type="ORF">HQ399_01885</name>
</gene>
<reference evidence="12 13" key="1">
    <citation type="journal article" date="2021" name="Front. Microbiol.">
        <title>Prevalence and Genetic Analysis of Chromosomal mcr-3/7 in Aeromonas From U.S. Animal-Derived Samples.</title>
        <authorList>
            <person name="Wang Y."/>
            <person name="Hou N."/>
            <person name="Rasooly R."/>
            <person name="Gu Y."/>
            <person name="He X."/>
        </authorList>
    </citation>
    <scope>NUCLEOTIDE SEQUENCE [LARGE SCALE GENOMIC DNA]</scope>
    <source>
        <strain evidence="12 13">4608</strain>
    </source>
</reference>
<name>A0ABD7EJ15_AERJA</name>
<protein>
    <submittedName>
        <fullName evidence="12">Response regulator</fullName>
    </submittedName>
</protein>
<evidence type="ECO:0000256" key="5">
    <source>
        <dbReference type="ARBA" id="ARBA00023015"/>
    </source>
</evidence>
<keyword evidence="6 9" id="KW-0238">DNA-binding</keyword>
<accession>A0ABD7EJ15</accession>
<dbReference type="Proteomes" id="UP000679312">
    <property type="component" value="Chromosome"/>
</dbReference>
<evidence type="ECO:0000259" key="11">
    <source>
        <dbReference type="PROSITE" id="PS51755"/>
    </source>
</evidence>
<dbReference type="GO" id="GO:0000160">
    <property type="term" value="P:phosphorelay signal transduction system"/>
    <property type="evidence" value="ECO:0007669"/>
    <property type="project" value="UniProtKB-KW"/>
</dbReference>
<evidence type="ECO:0000256" key="4">
    <source>
        <dbReference type="ARBA" id="ARBA00023012"/>
    </source>
</evidence>
<evidence type="ECO:0000256" key="3">
    <source>
        <dbReference type="ARBA" id="ARBA00022553"/>
    </source>
</evidence>
<evidence type="ECO:0000256" key="9">
    <source>
        <dbReference type="PROSITE-ProRule" id="PRU01091"/>
    </source>
</evidence>
<dbReference type="InterPro" id="IPR016032">
    <property type="entry name" value="Sig_transdc_resp-reg_C-effctor"/>
</dbReference>
<keyword evidence="2" id="KW-0963">Cytoplasm</keyword>
<evidence type="ECO:0000313" key="13">
    <source>
        <dbReference type="Proteomes" id="UP000679312"/>
    </source>
</evidence>
<dbReference type="CDD" id="cd00383">
    <property type="entry name" value="trans_reg_C"/>
    <property type="match status" value="1"/>
</dbReference>
<dbReference type="SUPFAM" id="SSF52172">
    <property type="entry name" value="CheY-like"/>
    <property type="match status" value="1"/>
</dbReference>
<dbReference type="GO" id="GO:0005737">
    <property type="term" value="C:cytoplasm"/>
    <property type="evidence" value="ECO:0007669"/>
    <property type="project" value="UniProtKB-SubCell"/>
</dbReference>
<dbReference type="PROSITE" id="PS50110">
    <property type="entry name" value="RESPONSE_REGULATORY"/>
    <property type="match status" value="1"/>
</dbReference>
<dbReference type="InterPro" id="IPR011006">
    <property type="entry name" value="CheY-like_superfamily"/>
</dbReference>
<dbReference type="InterPro" id="IPR058124">
    <property type="entry name" value="CpxR-like_REC"/>
</dbReference>
<evidence type="ECO:0000256" key="2">
    <source>
        <dbReference type="ARBA" id="ARBA00022490"/>
    </source>
</evidence>
<keyword evidence="4" id="KW-0902">Two-component regulatory system</keyword>
<dbReference type="GO" id="GO:0003677">
    <property type="term" value="F:DNA binding"/>
    <property type="evidence" value="ECO:0007669"/>
    <property type="project" value="UniProtKB-UniRule"/>
</dbReference>
<evidence type="ECO:0000259" key="10">
    <source>
        <dbReference type="PROSITE" id="PS50110"/>
    </source>
</evidence>
<evidence type="ECO:0000256" key="6">
    <source>
        <dbReference type="ARBA" id="ARBA00023125"/>
    </source>
</evidence>
<dbReference type="AlphaFoldDB" id="A0ABD7EJ15"/>
<dbReference type="RefSeq" id="WP_041210792.1">
    <property type="nucleotide sequence ID" value="NZ_CAWOPP010000046.1"/>
</dbReference>
<keyword evidence="5" id="KW-0805">Transcription regulation</keyword>
<organism evidence="12 13">
    <name type="scientific">Aeromonas jandaei</name>
    <dbReference type="NCBI Taxonomy" id="650"/>
    <lineage>
        <taxon>Bacteria</taxon>
        <taxon>Pseudomonadati</taxon>
        <taxon>Pseudomonadota</taxon>
        <taxon>Gammaproteobacteria</taxon>
        <taxon>Aeromonadales</taxon>
        <taxon>Aeromonadaceae</taxon>
        <taxon>Aeromonas</taxon>
    </lineage>
</organism>
<comment type="subcellular location">
    <subcellularLocation>
        <location evidence="1">Cytoplasm</location>
    </subcellularLocation>
</comment>
<dbReference type="FunFam" id="3.40.50.2300:FF:000001">
    <property type="entry name" value="DNA-binding response regulator PhoB"/>
    <property type="match status" value="1"/>
</dbReference>
<dbReference type="InterPro" id="IPR001867">
    <property type="entry name" value="OmpR/PhoB-type_DNA-bd"/>
</dbReference>
<evidence type="ECO:0000313" key="12">
    <source>
        <dbReference type="EMBL" id="QWL61066.1"/>
    </source>
</evidence>
<keyword evidence="3 8" id="KW-0597">Phosphoprotein</keyword>
<feature type="domain" description="Response regulatory" evidence="10">
    <location>
        <begin position="3"/>
        <end position="116"/>
    </location>
</feature>
<dbReference type="InterPro" id="IPR036388">
    <property type="entry name" value="WH-like_DNA-bd_sf"/>
</dbReference>
<dbReference type="Gene3D" id="6.10.250.690">
    <property type="match status" value="1"/>
</dbReference>
<dbReference type="PANTHER" id="PTHR48111">
    <property type="entry name" value="REGULATOR OF RPOS"/>
    <property type="match status" value="1"/>
</dbReference>
<keyword evidence="7" id="KW-0804">Transcription</keyword>
<dbReference type="Gene3D" id="1.10.10.10">
    <property type="entry name" value="Winged helix-like DNA-binding domain superfamily/Winged helix DNA-binding domain"/>
    <property type="match status" value="1"/>
</dbReference>
<dbReference type="PANTHER" id="PTHR48111:SF39">
    <property type="entry name" value="TRANSCRIPTIONAL REGULATORY PROTEIN CPXR"/>
    <property type="match status" value="1"/>
</dbReference>
<feature type="modified residue" description="4-aspartylphosphate" evidence="8">
    <location>
        <position position="52"/>
    </location>
</feature>
<dbReference type="InterPro" id="IPR001789">
    <property type="entry name" value="Sig_transdc_resp-reg_receiver"/>
</dbReference>
<dbReference type="EMBL" id="CP053881">
    <property type="protein sequence ID" value="QWL61066.1"/>
    <property type="molecule type" value="Genomic_DNA"/>
</dbReference>
<evidence type="ECO:0000256" key="8">
    <source>
        <dbReference type="PROSITE-ProRule" id="PRU00169"/>
    </source>
</evidence>
<feature type="domain" description="OmpR/PhoB-type" evidence="11">
    <location>
        <begin position="130"/>
        <end position="229"/>
    </location>
</feature>
<evidence type="ECO:0000256" key="7">
    <source>
        <dbReference type="ARBA" id="ARBA00023163"/>
    </source>
</evidence>
<dbReference type="PROSITE" id="PS51755">
    <property type="entry name" value="OMPR_PHOB"/>
    <property type="match status" value="1"/>
</dbReference>
<proteinExistence type="predicted"/>
<dbReference type="Pfam" id="PF00486">
    <property type="entry name" value="Trans_reg_C"/>
    <property type="match status" value="1"/>
</dbReference>
<dbReference type="InterPro" id="IPR039420">
    <property type="entry name" value="WalR-like"/>
</dbReference>
<feature type="DNA-binding region" description="OmpR/PhoB-type" evidence="9">
    <location>
        <begin position="130"/>
        <end position="229"/>
    </location>
</feature>
<dbReference type="Pfam" id="PF00072">
    <property type="entry name" value="Response_reg"/>
    <property type="match status" value="1"/>
</dbReference>
<dbReference type="Gene3D" id="3.40.50.2300">
    <property type="match status" value="1"/>
</dbReference>